<dbReference type="RefSeq" id="WP_307596960.1">
    <property type="nucleotide sequence ID" value="NZ_JAUSRV010000020.1"/>
</dbReference>
<name>A0AAW8EPE6_VARPD</name>
<proteinExistence type="predicted"/>
<evidence type="ECO:0000256" key="1">
    <source>
        <dbReference type="SAM" id="Phobius"/>
    </source>
</evidence>
<comment type="caution">
    <text evidence="2">The sequence shown here is derived from an EMBL/GenBank/DDBJ whole genome shotgun (WGS) entry which is preliminary data.</text>
</comment>
<evidence type="ECO:0000313" key="3">
    <source>
        <dbReference type="Proteomes" id="UP001224845"/>
    </source>
</evidence>
<keyword evidence="1" id="KW-1133">Transmembrane helix</keyword>
<gene>
    <name evidence="2" type="ORF">J2W39_006212</name>
</gene>
<reference evidence="2" key="1">
    <citation type="submission" date="2023-07" db="EMBL/GenBank/DDBJ databases">
        <title>Sorghum-associated microbial communities from plants grown in Nebraska, USA.</title>
        <authorList>
            <person name="Schachtman D."/>
        </authorList>
    </citation>
    <scope>NUCLEOTIDE SEQUENCE</scope>
    <source>
        <strain evidence="2">DS3315</strain>
    </source>
</reference>
<accession>A0AAW8EPE6</accession>
<feature type="transmembrane region" description="Helical" evidence="1">
    <location>
        <begin position="37"/>
        <end position="55"/>
    </location>
</feature>
<dbReference type="EMBL" id="JAUSRV010000020">
    <property type="protein sequence ID" value="MDP9974928.1"/>
    <property type="molecule type" value="Genomic_DNA"/>
</dbReference>
<protein>
    <submittedName>
        <fullName evidence="2">Uncharacterized protein</fullName>
    </submittedName>
</protein>
<keyword evidence="1" id="KW-0472">Membrane</keyword>
<dbReference type="AlphaFoldDB" id="A0AAW8EPE6"/>
<keyword evidence="1" id="KW-0812">Transmembrane</keyword>
<sequence>MTARSFQVALVDGALTIFGVALLGFGLWAVWRENLGLAGTALGGGLILVFGATIHRFESLKGLGMEAKTRKLDETIDKAEVALSKLKELTELVGANLIKLSSSIGRFSGAPSIMEAYTLSRQVKKTLDGINADHSVIQEALEPWAKIAAVDLFFSEHEPLRRIVDQKRQDLSRAAAQPAAAGAEAAALMSRVREMESYLSRRFTEIQTWRLDQFSDRLFDRLNTAPELEEDQRRLFDVAFRRAAEQLDALARTLDFADLAYWRAVKRAHEQ</sequence>
<organism evidence="2 3">
    <name type="scientific">Variovorax paradoxus</name>
    <dbReference type="NCBI Taxonomy" id="34073"/>
    <lineage>
        <taxon>Bacteria</taxon>
        <taxon>Pseudomonadati</taxon>
        <taxon>Pseudomonadota</taxon>
        <taxon>Betaproteobacteria</taxon>
        <taxon>Burkholderiales</taxon>
        <taxon>Comamonadaceae</taxon>
        <taxon>Variovorax</taxon>
    </lineage>
</organism>
<feature type="transmembrane region" description="Helical" evidence="1">
    <location>
        <begin position="9"/>
        <end position="31"/>
    </location>
</feature>
<evidence type="ECO:0000313" key="2">
    <source>
        <dbReference type="EMBL" id="MDP9974928.1"/>
    </source>
</evidence>
<dbReference type="Proteomes" id="UP001224845">
    <property type="component" value="Unassembled WGS sequence"/>
</dbReference>